<dbReference type="Gene3D" id="3.40.50.150">
    <property type="entry name" value="Vaccinia Virus protein VP39"/>
    <property type="match status" value="1"/>
</dbReference>
<evidence type="ECO:0000313" key="2">
    <source>
        <dbReference type="Proteomes" id="UP000270094"/>
    </source>
</evidence>
<organism evidence="1 2">
    <name type="scientific">Strongylus vulgaris</name>
    <name type="common">Blood worm</name>
    <dbReference type="NCBI Taxonomy" id="40348"/>
    <lineage>
        <taxon>Eukaryota</taxon>
        <taxon>Metazoa</taxon>
        <taxon>Ecdysozoa</taxon>
        <taxon>Nematoda</taxon>
        <taxon>Chromadorea</taxon>
        <taxon>Rhabditida</taxon>
        <taxon>Rhabditina</taxon>
        <taxon>Rhabditomorpha</taxon>
        <taxon>Strongyloidea</taxon>
        <taxon>Strongylidae</taxon>
        <taxon>Strongylus</taxon>
    </lineage>
</organism>
<dbReference type="EMBL" id="UYYB01095962">
    <property type="protein sequence ID" value="VDM75875.1"/>
    <property type="molecule type" value="Genomic_DNA"/>
</dbReference>
<gene>
    <name evidence="1" type="ORF">SVUK_LOCUS10873</name>
</gene>
<feature type="non-terminal residue" evidence="1">
    <location>
        <position position="158"/>
    </location>
</feature>
<keyword evidence="2" id="KW-1185">Reference proteome</keyword>
<protein>
    <submittedName>
        <fullName evidence="1">Uncharacterized protein</fullName>
    </submittedName>
</protein>
<accession>A0A3P7KZJ1</accession>
<dbReference type="OrthoDB" id="2016285at2759"/>
<sequence length="158" mass="17860">MDGNCVDVADHPQYDGKRAVFIRDVSLKAPQGIYVLTSMNLKLPSVLNIANIDSSKWKIDHESLDFTSYTITMIDEMFAYDAVENCAKTNAQVLSLGLGAGYINSYLHKNYPKMNITAVEIDKNMLDLALKWFDLKLDDKHHVVIEDGINYVRRMAEA</sequence>
<dbReference type="InterPro" id="IPR029063">
    <property type="entry name" value="SAM-dependent_MTases_sf"/>
</dbReference>
<dbReference type="Proteomes" id="UP000270094">
    <property type="component" value="Unassembled WGS sequence"/>
</dbReference>
<evidence type="ECO:0000313" key="1">
    <source>
        <dbReference type="EMBL" id="VDM75875.1"/>
    </source>
</evidence>
<name>A0A3P7KZJ1_STRVU</name>
<proteinExistence type="predicted"/>
<dbReference type="AlphaFoldDB" id="A0A3P7KZJ1"/>
<reference evidence="1 2" key="1">
    <citation type="submission" date="2018-11" db="EMBL/GenBank/DDBJ databases">
        <authorList>
            <consortium name="Pathogen Informatics"/>
        </authorList>
    </citation>
    <scope>NUCLEOTIDE SEQUENCE [LARGE SCALE GENOMIC DNA]</scope>
</reference>
<dbReference type="SUPFAM" id="SSF53335">
    <property type="entry name" value="S-adenosyl-L-methionine-dependent methyltransferases"/>
    <property type="match status" value="1"/>
</dbReference>